<keyword evidence="3" id="KW-1185">Reference proteome</keyword>
<dbReference type="Proteomes" id="UP001176517">
    <property type="component" value="Unassembled WGS sequence"/>
</dbReference>
<evidence type="ECO:0000313" key="3">
    <source>
        <dbReference type="Proteomes" id="UP001176517"/>
    </source>
</evidence>
<dbReference type="AlphaFoldDB" id="A0AAN6GTA7"/>
<feature type="compositionally biased region" description="Basic and acidic residues" evidence="1">
    <location>
        <begin position="84"/>
        <end position="94"/>
    </location>
</feature>
<evidence type="ECO:0000313" key="2">
    <source>
        <dbReference type="EMBL" id="KAK0554967.1"/>
    </source>
</evidence>
<comment type="caution">
    <text evidence="2">The sequence shown here is derived from an EMBL/GenBank/DDBJ whole genome shotgun (WGS) entry which is preliminary data.</text>
</comment>
<gene>
    <name evidence="2" type="ORF">OC846_001918</name>
</gene>
<feature type="compositionally biased region" description="Pro residues" evidence="1">
    <location>
        <begin position="414"/>
        <end position="425"/>
    </location>
</feature>
<feature type="region of interest" description="Disordered" evidence="1">
    <location>
        <begin position="412"/>
        <end position="458"/>
    </location>
</feature>
<dbReference type="PANTHER" id="PTHR45725">
    <property type="entry name" value="FORMIN HOMOLOGY 2 FAMILY MEMBER"/>
    <property type="match status" value="1"/>
</dbReference>
<dbReference type="InterPro" id="IPR051425">
    <property type="entry name" value="Formin_Homology"/>
</dbReference>
<feature type="compositionally biased region" description="Polar residues" evidence="1">
    <location>
        <begin position="361"/>
        <end position="370"/>
    </location>
</feature>
<feature type="region of interest" description="Disordered" evidence="1">
    <location>
        <begin position="489"/>
        <end position="601"/>
    </location>
</feature>
<protein>
    <submittedName>
        <fullName evidence="2">Uncharacterized protein</fullName>
    </submittedName>
</protein>
<name>A0AAN6GTA7_9BASI</name>
<dbReference type="PANTHER" id="PTHR45725:SF18">
    <property type="entry name" value="ORC1-LIKE AAA ATPASE DOMAIN-CONTAINING PROTEIN"/>
    <property type="match status" value="1"/>
</dbReference>
<feature type="region of interest" description="Disordered" evidence="1">
    <location>
        <begin position="361"/>
        <end position="392"/>
    </location>
</feature>
<sequence length="601" mass="61683">MASFSSLFGSSSSSVEASAPAPADADADITAAAAATTSQQSNTGWLSSISSYIGSSIAAVASPNSSSYNNNDDDDDHDADDDDDHHLVLPKNEELADIAEDDEDDHNPPHYQTDDKGRKLLIPTPAARTTDPLETNQGPTETIGAPQAPSSPTDPAAAAQGYSNPTIFPDGSSFTSSNEPLNIIISANSSPDVLTRKGLQSYLRSINFDFECLNLHSGGPQYATIDATGKQAQIFEYRDVLTPVDHIFGTCIESLLGGNHVRGYQQQLTNAWFLAVSTEENVTQAHTIKPDGYNLGRDDFVQRSQSQPNAQTDFFFQAWRTSVTWVTGLIPMGTTANHDITVDGKTAVLTITSVSLFSAGQAAPSTTGTTAPVHVAATPSTPAQPATNGDASTTAPVAPVAVVAGTAAGAVAPSPMPAPPSPAPAVAPTAAGSEEAPVPASRKSTDKPSRPAGKRFSFGLKRRLSAQISKADADKVLADVEAHEQQQQGKAVAAAVGEISPASTSSSAAPLPTQASLAAEEATAASPSPATPAAADGQGGTTTAAAAAVPPLEVPKLKRRESGLKKFIGRVQQGRKSSAGQQRSVSGSSSPATPATPAAAD</sequence>
<accession>A0AAN6GTA7</accession>
<feature type="compositionally biased region" description="Polar residues" evidence="1">
    <location>
        <begin position="574"/>
        <end position="587"/>
    </location>
</feature>
<reference evidence="2" key="1">
    <citation type="journal article" date="2023" name="PhytoFront">
        <title>Draft Genome Resources of Seven Strains of Tilletia horrida, Causal Agent of Kernel Smut of Rice.</title>
        <authorList>
            <person name="Khanal S."/>
            <person name="Antony Babu S."/>
            <person name="Zhou X.G."/>
        </authorList>
    </citation>
    <scope>NUCLEOTIDE SEQUENCE</scope>
    <source>
        <strain evidence="2">TX6</strain>
    </source>
</reference>
<dbReference type="EMBL" id="JAPDMZ010000032">
    <property type="protein sequence ID" value="KAK0554967.1"/>
    <property type="molecule type" value="Genomic_DNA"/>
</dbReference>
<evidence type="ECO:0000256" key="1">
    <source>
        <dbReference type="SAM" id="MobiDB-lite"/>
    </source>
</evidence>
<feature type="compositionally biased region" description="Polar residues" evidence="1">
    <location>
        <begin position="161"/>
        <end position="173"/>
    </location>
</feature>
<feature type="compositionally biased region" description="Low complexity" evidence="1">
    <location>
        <begin position="145"/>
        <end position="160"/>
    </location>
</feature>
<feature type="region of interest" description="Disordered" evidence="1">
    <location>
        <begin position="61"/>
        <end position="173"/>
    </location>
</feature>
<organism evidence="2 3">
    <name type="scientific">Tilletia horrida</name>
    <dbReference type="NCBI Taxonomy" id="155126"/>
    <lineage>
        <taxon>Eukaryota</taxon>
        <taxon>Fungi</taxon>
        <taxon>Dikarya</taxon>
        <taxon>Basidiomycota</taxon>
        <taxon>Ustilaginomycotina</taxon>
        <taxon>Exobasidiomycetes</taxon>
        <taxon>Tilletiales</taxon>
        <taxon>Tilletiaceae</taxon>
        <taxon>Tilletia</taxon>
    </lineage>
</organism>
<feature type="compositionally biased region" description="Low complexity" evidence="1">
    <location>
        <begin position="489"/>
        <end position="551"/>
    </location>
</feature>
<feature type="compositionally biased region" description="Basic and acidic residues" evidence="1">
    <location>
        <begin position="106"/>
        <end position="118"/>
    </location>
</feature>
<feature type="compositionally biased region" description="Low complexity" evidence="1">
    <location>
        <begin position="588"/>
        <end position="601"/>
    </location>
</feature>
<feature type="compositionally biased region" description="Acidic residues" evidence="1">
    <location>
        <begin position="71"/>
        <end position="83"/>
    </location>
</feature>
<proteinExistence type="predicted"/>
<feature type="compositionally biased region" description="Acidic residues" evidence="1">
    <location>
        <begin position="95"/>
        <end position="105"/>
    </location>
</feature>
<feature type="compositionally biased region" description="Low complexity" evidence="1">
    <location>
        <begin position="376"/>
        <end position="392"/>
    </location>
</feature>
<feature type="region of interest" description="Disordered" evidence="1">
    <location>
        <begin position="1"/>
        <end position="25"/>
    </location>
</feature>